<feature type="transmembrane region" description="Helical" evidence="11">
    <location>
        <begin position="864"/>
        <end position="886"/>
    </location>
</feature>
<dbReference type="GO" id="GO:0016887">
    <property type="term" value="F:ATP hydrolysis activity"/>
    <property type="evidence" value="ECO:0007669"/>
    <property type="project" value="InterPro"/>
</dbReference>
<keyword evidence="6" id="KW-0067">ATP-binding</keyword>
<dbReference type="Pfam" id="PF00689">
    <property type="entry name" value="Cation_ATPase_C"/>
    <property type="match status" value="1"/>
</dbReference>
<dbReference type="NCBIfam" id="TIGR01494">
    <property type="entry name" value="ATPase_P-type"/>
    <property type="match status" value="2"/>
</dbReference>
<keyword evidence="9 11" id="KW-1133">Transmembrane helix</keyword>
<organism evidence="13 14">
    <name type="scientific">Candidatus Borkfalkia faecigallinarum</name>
    <dbReference type="NCBI Taxonomy" id="2838509"/>
    <lineage>
        <taxon>Bacteria</taxon>
        <taxon>Bacillati</taxon>
        <taxon>Bacillota</taxon>
        <taxon>Clostridia</taxon>
        <taxon>Christensenellales</taxon>
        <taxon>Christensenellaceae</taxon>
        <taxon>Candidatus Borkfalkia</taxon>
    </lineage>
</organism>
<dbReference type="InterPro" id="IPR004014">
    <property type="entry name" value="ATPase_P-typ_cation-transptr_N"/>
</dbReference>
<reference evidence="13" key="1">
    <citation type="journal article" date="2021" name="PeerJ">
        <title>Extensive microbial diversity within the chicken gut microbiome revealed by metagenomics and culture.</title>
        <authorList>
            <person name="Gilroy R."/>
            <person name="Ravi A."/>
            <person name="Getino M."/>
            <person name="Pursley I."/>
            <person name="Horton D.L."/>
            <person name="Alikhan N.F."/>
            <person name="Baker D."/>
            <person name="Gharbi K."/>
            <person name="Hall N."/>
            <person name="Watson M."/>
            <person name="Adriaenssens E.M."/>
            <person name="Foster-Nyarko E."/>
            <person name="Jarju S."/>
            <person name="Secka A."/>
            <person name="Antonio M."/>
            <person name="Oren A."/>
            <person name="Chaudhuri R.R."/>
            <person name="La Ragione R."/>
            <person name="Hildebrand F."/>
            <person name="Pallen M.J."/>
        </authorList>
    </citation>
    <scope>NUCLEOTIDE SEQUENCE</scope>
    <source>
        <strain evidence="13">26628</strain>
    </source>
</reference>
<dbReference type="InterPro" id="IPR036412">
    <property type="entry name" value="HAD-like_sf"/>
</dbReference>
<dbReference type="SUPFAM" id="SSF81665">
    <property type="entry name" value="Calcium ATPase, transmembrane domain M"/>
    <property type="match status" value="1"/>
</dbReference>
<keyword evidence="10 11" id="KW-0472">Membrane</keyword>
<dbReference type="PROSITE" id="PS00154">
    <property type="entry name" value="ATPASE_E1_E2"/>
    <property type="match status" value="1"/>
</dbReference>
<dbReference type="EMBL" id="DXFD01000038">
    <property type="protein sequence ID" value="HIX46476.1"/>
    <property type="molecule type" value="Genomic_DNA"/>
</dbReference>
<feature type="domain" description="Cation-transporting P-type ATPase N-terminal" evidence="12">
    <location>
        <begin position="3"/>
        <end position="76"/>
    </location>
</feature>
<evidence type="ECO:0000259" key="12">
    <source>
        <dbReference type="SMART" id="SM00831"/>
    </source>
</evidence>
<keyword evidence="5" id="KW-0547">Nucleotide-binding</keyword>
<comment type="subcellular location">
    <subcellularLocation>
        <location evidence="1">Membrane</location>
        <topology evidence="1">Multi-pass membrane protein</topology>
    </subcellularLocation>
</comment>
<evidence type="ECO:0000313" key="13">
    <source>
        <dbReference type="EMBL" id="HIX46476.1"/>
    </source>
</evidence>
<dbReference type="Gene3D" id="2.70.150.10">
    <property type="entry name" value="Calcium-transporting ATPase, cytoplasmic transduction domain A"/>
    <property type="match status" value="1"/>
</dbReference>
<feature type="transmembrane region" description="Helical" evidence="11">
    <location>
        <begin position="796"/>
        <end position="816"/>
    </location>
</feature>
<dbReference type="Pfam" id="PF13246">
    <property type="entry name" value="Cation_ATPase"/>
    <property type="match status" value="1"/>
</dbReference>
<evidence type="ECO:0000256" key="2">
    <source>
        <dbReference type="ARBA" id="ARBA00005675"/>
    </source>
</evidence>
<dbReference type="FunFam" id="3.40.50.1000:FF:000028">
    <property type="entry name" value="Calcium-transporting P-type ATPase, putative"/>
    <property type="match status" value="1"/>
</dbReference>
<feature type="transmembrane region" description="Helical" evidence="11">
    <location>
        <begin position="59"/>
        <end position="78"/>
    </location>
</feature>
<keyword evidence="8" id="KW-1278">Translocase</keyword>
<gene>
    <name evidence="13" type="ORF">H9737_02155</name>
</gene>
<evidence type="ECO:0000313" key="14">
    <source>
        <dbReference type="Proteomes" id="UP000824249"/>
    </source>
</evidence>
<evidence type="ECO:0000256" key="3">
    <source>
        <dbReference type="ARBA" id="ARBA00022692"/>
    </source>
</evidence>
<dbReference type="SUPFAM" id="SSF81660">
    <property type="entry name" value="Metal cation-transporting ATPase, ATP-binding domain N"/>
    <property type="match status" value="1"/>
</dbReference>
<evidence type="ECO:0000256" key="1">
    <source>
        <dbReference type="ARBA" id="ARBA00004141"/>
    </source>
</evidence>
<dbReference type="InterPro" id="IPR059000">
    <property type="entry name" value="ATPase_P-type_domA"/>
</dbReference>
<dbReference type="GO" id="GO:0005886">
    <property type="term" value="C:plasma membrane"/>
    <property type="evidence" value="ECO:0007669"/>
    <property type="project" value="TreeGrafter"/>
</dbReference>
<dbReference type="GO" id="GO:0046872">
    <property type="term" value="F:metal ion binding"/>
    <property type="evidence" value="ECO:0007669"/>
    <property type="project" value="UniProtKB-KW"/>
</dbReference>
<comment type="similarity">
    <text evidence="2">Belongs to the cation transport ATPase (P-type) (TC 3.A.3) family. Type IIA subfamily.</text>
</comment>
<feature type="transmembrane region" description="Helical" evidence="11">
    <location>
        <begin position="246"/>
        <end position="268"/>
    </location>
</feature>
<dbReference type="SMART" id="SM00831">
    <property type="entry name" value="Cation_ATPase_N"/>
    <property type="match status" value="1"/>
</dbReference>
<sequence>MRAFHSLTASDTLSALQSSPVGLSEAEAQSRLQRLGENALPSRQKGGPFRLFLAQFKDFMTILLLCAAALSAVVAFWAEDAGGLTDTGILLLIVLLNAVVGFIQQYRADTAVEKLDRLSVCRVKAVRGGRDLLLDSRALVPGDLIVLEEGDMIPADCRILRAEELRCDESALTGESSGVSKSEAPVPESAPLAERRCMLYSSSFVVRGRAAAVVVGTGKDTEIGQIAGILAQTDAAKTPLEKALSVLGRIITAFVAAVAALLFLVGIFCKGEPLLHGFLSAVAVAVAAIPEGMPAVVTVIMAMGVQKMSRERAIVRRLHAVETLGSCSCICSDKTGTLTENRMTVEEVVTDFAPFGGGEVVSAGAPSRRSPSAPSPAVAASGTRGIAVGAGGGQRESLRRLYACMLACNSVRVRGGRLSGDPTEVALVAYARGRGAALSYKRLGGIPFSSEAKRMTVSVGTEEGRFDYVKGGADVLLRRCDRILDGGKVRPITERDRAAVLEATAALASRALRTLGFAYRAYTGAPRDDGLILIGICGMIDPPRQGAAEAVAACKGAGITPVMITGDHRATAFAIASRLGIAESEGQVVTGAELDAMPPAALRACVPKMRVFARVSPKHKSLIVGQLQAAGNVVAMTGDGINDAPGIRKADIGIAMGISGTDVTKSAADMVIADDNFATIVTAVREGRRIFANIRKTVRFFLATNLAEVLAVLIASLAFWRLDFLTSTQLLWINLITDSLPVLSLGADRAERDCMLRPPERASSLFSPASLLSVAVYGGVQTALCIAVFAGGLRAYGNEVAVTMTFFVLSFLELFHSFNIRSEYGSAFGGGFFANKMLFVTVGIGVGVNLLLCALPPLRAAFGIVALTAGQWGIVFAASLAVIPAAELYKAAARLFCKFRRLPRGAVRVGKRGERFGAGIDRSY</sequence>
<dbReference type="GO" id="GO:0005388">
    <property type="term" value="F:P-type calcium transporter activity"/>
    <property type="evidence" value="ECO:0007669"/>
    <property type="project" value="TreeGrafter"/>
</dbReference>
<dbReference type="InterPro" id="IPR018303">
    <property type="entry name" value="ATPase_P-typ_P_site"/>
</dbReference>
<dbReference type="InterPro" id="IPR023299">
    <property type="entry name" value="ATPase_P-typ_cyto_dom_N"/>
</dbReference>
<evidence type="ECO:0000256" key="10">
    <source>
        <dbReference type="ARBA" id="ARBA00023136"/>
    </source>
</evidence>
<dbReference type="Gene3D" id="3.40.1110.10">
    <property type="entry name" value="Calcium-transporting ATPase, cytoplasmic domain N"/>
    <property type="match status" value="1"/>
</dbReference>
<evidence type="ECO:0000256" key="8">
    <source>
        <dbReference type="ARBA" id="ARBA00022967"/>
    </source>
</evidence>
<dbReference type="SFLD" id="SFLDG00002">
    <property type="entry name" value="C1.7:_P-type_atpase_like"/>
    <property type="match status" value="1"/>
</dbReference>
<dbReference type="PANTHER" id="PTHR24093:SF506">
    <property type="entry name" value="CATION-TRANSPORTING ATPASE PMA1"/>
    <property type="match status" value="1"/>
</dbReference>
<dbReference type="SFLD" id="SFLDS00003">
    <property type="entry name" value="Haloacid_Dehalogenase"/>
    <property type="match status" value="1"/>
</dbReference>
<dbReference type="InterPro" id="IPR023214">
    <property type="entry name" value="HAD_sf"/>
</dbReference>
<feature type="transmembrane region" description="Helical" evidence="11">
    <location>
        <begin position="837"/>
        <end position="858"/>
    </location>
</feature>
<dbReference type="PRINTS" id="PR00120">
    <property type="entry name" value="HATPASE"/>
</dbReference>
<dbReference type="InterPro" id="IPR023298">
    <property type="entry name" value="ATPase_P-typ_TM_dom_sf"/>
</dbReference>
<feature type="transmembrane region" description="Helical" evidence="11">
    <location>
        <begin position="84"/>
        <end position="103"/>
    </location>
</feature>
<comment type="caution">
    <text evidence="13">The sequence shown here is derived from an EMBL/GenBank/DDBJ whole genome shotgun (WGS) entry which is preliminary data.</text>
</comment>
<dbReference type="SUPFAM" id="SSF56784">
    <property type="entry name" value="HAD-like"/>
    <property type="match status" value="1"/>
</dbReference>
<dbReference type="PANTHER" id="PTHR24093">
    <property type="entry name" value="CATION TRANSPORTING ATPASE"/>
    <property type="match status" value="1"/>
</dbReference>
<dbReference type="SFLD" id="SFLDF00027">
    <property type="entry name" value="p-type_atpase"/>
    <property type="match status" value="1"/>
</dbReference>
<dbReference type="InterPro" id="IPR001757">
    <property type="entry name" value="P_typ_ATPase"/>
</dbReference>
<dbReference type="InterPro" id="IPR006068">
    <property type="entry name" value="ATPase_P-typ_cation-transptr_C"/>
</dbReference>
<dbReference type="Pfam" id="PF00690">
    <property type="entry name" value="Cation_ATPase_N"/>
    <property type="match status" value="1"/>
</dbReference>
<keyword evidence="3 11" id="KW-0812">Transmembrane</keyword>
<accession>A0A9D1VT67</accession>
<dbReference type="Gene3D" id="3.40.50.1000">
    <property type="entry name" value="HAD superfamily/HAD-like"/>
    <property type="match status" value="1"/>
</dbReference>
<dbReference type="Gene3D" id="1.20.1110.10">
    <property type="entry name" value="Calcium-transporting ATPase, transmembrane domain"/>
    <property type="match status" value="1"/>
</dbReference>
<dbReference type="InterPro" id="IPR008250">
    <property type="entry name" value="ATPase_P-typ_transduc_dom_A_sf"/>
</dbReference>
<evidence type="ECO:0000256" key="7">
    <source>
        <dbReference type="ARBA" id="ARBA00022842"/>
    </source>
</evidence>
<evidence type="ECO:0000256" key="5">
    <source>
        <dbReference type="ARBA" id="ARBA00022741"/>
    </source>
</evidence>
<keyword evidence="4" id="KW-0479">Metal-binding</keyword>
<name>A0A9D1VT67_9FIRM</name>
<dbReference type="GO" id="GO:0005524">
    <property type="term" value="F:ATP binding"/>
    <property type="evidence" value="ECO:0007669"/>
    <property type="project" value="UniProtKB-KW"/>
</dbReference>
<dbReference type="PRINTS" id="PR00119">
    <property type="entry name" value="CATATPASE"/>
</dbReference>
<dbReference type="SUPFAM" id="SSF81653">
    <property type="entry name" value="Calcium ATPase, transduction domain A"/>
    <property type="match status" value="1"/>
</dbReference>
<evidence type="ECO:0000256" key="9">
    <source>
        <dbReference type="ARBA" id="ARBA00022989"/>
    </source>
</evidence>
<dbReference type="Pfam" id="PF00122">
    <property type="entry name" value="E1-E2_ATPase"/>
    <property type="match status" value="1"/>
</dbReference>
<reference evidence="13" key="2">
    <citation type="submission" date="2021-04" db="EMBL/GenBank/DDBJ databases">
        <authorList>
            <person name="Gilroy R."/>
        </authorList>
    </citation>
    <scope>NUCLEOTIDE SEQUENCE</scope>
    <source>
        <strain evidence="13">26628</strain>
    </source>
</reference>
<dbReference type="AlphaFoldDB" id="A0A9D1VT67"/>
<feature type="transmembrane region" description="Helical" evidence="11">
    <location>
        <begin position="698"/>
        <end position="719"/>
    </location>
</feature>
<proteinExistence type="inferred from homology"/>
<dbReference type="Proteomes" id="UP000824249">
    <property type="component" value="Unassembled WGS sequence"/>
</dbReference>
<dbReference type="InterPro" id="IPR044492">
    <property type="entry name" value="P_typ_ATPase_HD_dom"/>
</dbReference>
<keyword evidence="7" id="KW-0460">Magnesium</keyword>
<evidence type="ECO:0000256" key="4">
    <source>
        <dbReference type="ARBA" id="ARBA00022723"/>
    </source>
</evidence>
<feature type="transmembrane region" description="Helical" evidence="11">
    <location>
        <begin position="769"/>
        <end position="790"/>
    </location>
</feature>
<evidence type="ECO:0000256" key="11">
    <source>
        <dbReference type="SAM" id="Phobius"/>
    </source>
</evidence>
<feature type="transmembrane region" description="Helical" evidence="11">
    <location>
        <begin position="274"/>
        <end position="302"/>
    </location>
</feature>
<evidence type="ECO:0000256" key="6">
    <source>
        <dbReference type="ARBA" id="ARBA00022840"/>
    </source>
</evidence>
<protein>
    <submittedName>
        <fullName evidence="13">Cation-translocating P-type ATPase</fullName>
    </submittedName>
</protein>